<keyword evidence="12" id="KW-1185">Reference proteome</keyword>
<dbReference type="Proteomes" id="UP001208570">
    <property type="component" value="Unassembled WGS sequence"/>
</dbReference>
<dbReference type="Pfam" id="PF26192">
    <property type="entry name" value="RNF157-like_N"/>
    <property type="match status" value="1"/>
</dbReference>
<feature type="region of interest" description="Disordered" evidence="9">
    <location>
        <begin position="398"/>
        <end position="526"/>
    </location>
</feature>
<feature type="domain" description="RING-type" evidence="10">
    <location>
        <begin position="301"/>
        <end position="340"/>
    </location>
</feature>
<dbReference type="SUPFAM" id="SSF57850">
    <property type="entry name" value="RING/U-box"/>
    <property type="match status" value="1"/>
</dbReference>
<dbReference type="FunFam" id="3.30.40.10:FF:000013">
    <property type="entry name" value="E3 ubiquitin-protein ligase MGRN1 isoform 1"/>
    <property type="match status" value="1"/>
</dbReference>
<feature type="compositionally biased region" description="Polar residues" evidence="9">
    <location>
        <begin position="360"/>
        <end position="379"/>
    </location>
</feature>
<evidence type="ECO:0000256" key="3">
    <source>
        <dbReference type="ARBA" id="ARBA00022679"/>
    </source>
</evidence>
<protein>
    <recommendedName>
        <fullName evidence="2">RING-type E3 ubiquitin transferase</fullName>
        <ecNumber evidence="2">2.3.2.27</ecNumber>
    </recommendedName>
</protein>
<feature type="region of interest" description="Disordered" evidence="9">
    <location>
        <begin position="600"/>
        <end position="683"/>
    </location>
</feature>
<evidence type="ECO:0000256" key="7">
    <source>
        <dbReference type="ARBA" id="ARBA00022833"/>
    </source>
</evidence>
<dbReference type="EC" id="2.3.2.27" evidence="2"/>
<evidence type="ECO:0000256" key="6">
    <source>
        <dbReference type="ARBA" id="ARBA00022786"/>
    </source>
</evidence>
<dbReference type="GO" id="GO:0061630">
    <property type="term" value="F:ubiquitin protein ligase activity"/>
    <property type="evidence" value="ECO:0007669"/>
    <property type="project" value="UniProtKB-EC"/>
</dbReference>
<evidence type="ECO:0000256" key="5">
    <source>
        <dbReference type="ARBA" id="ARBA00022771"/>
    </source>
</evidence>
<feature type="compositionally biased region" description="Basic and acidic residues" evidence="9">
    <location>
        <begin position="458"/>
        <end position="468"/>
    </location>
</feature>
<keyword evidence="3" id="KW-0808">Transferase</keyword>
<dbReference type="EMBL" id="JAODUP010000349">
    <property type="protein sequence ID" value="KAK2151839.1"/>
    <property type="molecule type" value="Genomic_DNA"/>
</dbReference>
<keyword evidence="6" id="KW-0833">Ubl conjugation pathway</keyword>
<evidence type="ECO:0000256" key="8">
    <source>
        <dbReference type="PROSITE-ProRule" id="PRU00175"/>
    </source>
</evidence>
<name>A0AAD9N2H9_9ANNE</name>
<organism evidence="11 12">
    <name type="scientific">Paralvinella palmiformis</name>
    <dbReference type="NCBI Taxonomy" id="53620"/>
    <lineage>
        <taxon>Eukaryota</taxon>
        <taxon>Metazoa</taxon>
        <taxon>Spiralia</taxon>
        <taxon>Lophotrochozoa</taxon>
        <taxon>Annelida</taxon>
        <taxon>Polychaeta</taxon>
        <taxon>Sedentaria</taxon>
        <taxon>Canalipalpata</taxon>
        <taxon>Terebellida</taxon>
        <taxon>Terebelliformia</taxon>
        <taxon>Alvinellidae</taxon>
        <taxon>Paralvinella</taxon>
    </lineage>
</organism>
<dbReference type="InterPro" id="IPR013083">
    <property type="entry name" value="Znf_RING/FYVE/PHD"/>
</dbReference>
<comment type="caution">
    <text evidence="11">The sequence shown here is derived from an EMBL/GenBank/DDBJ whole genome shotgun (WGS) entry which is preliminary data.</text>
</comment>
<dbReference type="InterPro" id="IPR045194">
    <property type="entry name" value="MGRN1/RNF157-like"/>
</dbReference>
<feature type="compositionally biased region" description="Low complexity" evidence="9">
    <location>
        <begin position="118"/>
        <end position="134"/>
    </location>
</feature>
<evidence type="ECO:0000313" key="11">
    <source>
        <dbReference type="EMBL" id="KAK2151839.1"/>
    </source>
</evidence>
<dbReference type="Gene3D" id="3.30.40.10">
    <property type="entry name" value="Zinc/RING finger domain, C3HC4 (zinc finger)"/>
    <property type="match status" value="1"/>
</dbReference>
<feature type="compositionally biased region" description="Low complexity" evidence="9">
    <location>
        <begin position="642"/>
        <end position="657"/>
    </location>
</feature>
<dbReference type="InterPro" id="IPR001841">
    <property type="entry name" value="Znf_RING"/>
</dbReference>
<dbReference type="PROSITE" id="PS50089">
    <property type="entry name" value="ZF_RING_2"/>
    <property type="match status" value="1"/>
</dbReference>
<keyword evidence="7" id="KW-0862">Zinc</keyword>
<dbReference type="PANTHER" id="PTHR22996:SF0">
    <property type="entry name" value="RE60872P-RELATED"/>
    <property type="match status" value="1"/>
</dbReference>
<evidence type="ECO:0000256" key="9">
    <source>
        <dbReference type="SAM" id="MobiDB-lite"/>
    </source>
</evidence>
<evidence type="ECO:0000256" key="1">
    <source>
        <dbReference type="ARBA" id="ARBA00000900"/>
    </source>
</evidence>
<accession>A0AAD9N2H9</accession>
<feature type="region of interest" description="Disordered" evidence="9">
    <location>
        <begin position="103"/>
        <end position="140"/>
    </location>
</feature>
<evidence type="ECO:0000313" key="12">
    <source>
        <dbReference type="Proteomes" id="UP001208570"/>
    </source>
</evidence>
<dbReference type="GO" id="GO:0016567">
    <property type="term" value="P:protein ubiquitination"/>
    <property type="evidence" value="ECO:0007669"/>
    <property type="project" value="TreeGrafter"/>
</dbReference>
<dbReference type="PANTHER" id="PTHR22996">
    <property type="entry name" value="MAHOGUNIN"/>
    <property type="match status" value="1"/>
</dbReference>
<dbReference type="Pfam" id="PF13920">
    <property type="entry name" value="zf-C3HC4_3"/>
    <property type="match status" value="1"/>
</dbReference>
<dbReference type="AlphaFoldDB" id="A0AAD9N2H9"/>
<proteinExistence type="predicted"/>
<keyword evidence="4" id="KW-0479">Metal-binding</keyword>
<feature type="region of interest" description="Disordered" evidence="9">
    <location>
        <begin position="357"/>
        <end position="384"/>
    </location>
</feature>
<evidence type="ECO:0000259" key="10">
    <source>
        <dbReference type="PROSITE" id="PS50089"/>
    </source>
</evidence>
<feature type="compositionally biased region" description="Basic and acidic residues" evidence="9">
    <location>
        <begin position="673"/>
        <end position="683"/>
    </location>
</feature>
<dbReference type="SMART" id="SM00184">
    <property type="entry name" value="RING"/>
    <property type="match status" value="1"/>
</dbReference>
<sequence>MGAFASRRNMGVEEVDISTNNAYRFPPKSGCYFGSHFIMGGDRFETTQPESYLFGENQDLNFLGNRPIPFPYPAPQAHEPTKTLKSLVNIRKESLKFVKVNEEDAASKGHTSPAQSIDQDLTSDSQSVTSQSNSEQITQSDEISQKYNIEFTFDTDVKCAITIYYFATEEISNKQAVYRPRDPLMNSETFHYKRGANQTFCQSTHVIEPQKFSDEEWQYNSDKDVIPIVIQCVVEEEEYIGHSHMTFAVVERVEGGFSLKALKQKQMVDGLCYLLQEIYGIENKNLDRPKDDDLEDTSSECVICLVEMRDTLILPCRHLCLCNGCADNLRYQASNCPICRSPFRALLQIRAMRKKVTQLPLPSSQTSNTDTSEETSPSQEGIPPGYEAVSLLEALNGTSMPSITTGTTRNSYPDATERATANSQTASPEQSPLVSRRRLRRKASSSSGRSIHSHKGSSHLEEAKEEMHNLVSPAVDKQRSSAVPDATVCVVRSDSSKSSGKSRNSSKHSQSQTNKPGSDTGQHTDDNFDGICVDIVNETAKMPRPTSLVSAGSVTEAGDIDRRERCETDYECIDHSKIERSSSEADYEYIDPLKMEQAVTDDPDIRYEPSPVMMRKQPTAAGDDVPDSVTSTNMDHILPSISGQPDGSGSSYSSTESTKGLLEHQGPIKRRSLSSDREDPTMA</sequence>
<dbReference type="InterPro" id="IPR058981">
    <property type="entry name" value="MGRN1/RNF157-like_N"/>
</dbReference>
<dbReference type="GO" id="GO:0008270">
    <property type="term" value="F:zinc ion binding"/>
    <property type="evidence" value="ECO:0007669"/>
    <property type="project" value="UniProtKB-KW"/>
</dbReference>
<comment type="catalytic activity">
    <reaction evidence="1">
        <text>S-ubiquitinyl-[E2 ubiquitin-conjugating enzyme]-L-cysteine + [acceptor protein]-L-lysine = [E2 ubiquitin-conjugating enzyme]-L-cysteine + N(6)-ubiquitinyl-[acceptor protein]-L-lysine.</text>
        <dbReference type="EC" id="2.3.2.27"/>
    </reaction>
</comment>
<keyword evidence="5 8" id="KW-0863">Zinc-finger</keyword>
<gene>
    <name evidence="11" type="ORF">LSH36_349g03001</name>
</gene>
<reference evidence="11" key="1">
    <citation type="journal article" date="2023" name="Mol. Biol. Evol.">
        <title>Third-Generation Sequencing Reveals the Adaptive Role of the Epigenome in Three Deep-Sea Polychaetes.</title>
        <authorList>
            <person name="Perez M."/>
            <person name="Aroh O."/>
            <person name="Sun Y."/>
            <person name="Lan Y."/>
            <person name="Juniper S.K."/>
            <person name="Young C.R."/>
            <person name="Angers B."/>
            <person name="Qian P.Y."/>
        </authorList>
    </citation>
    <scope>NUCLEOTIDE SEQUENCE</scope>
    <source>
        <strain evidence="11">P08H-3</strain>
    </source>
</reference>
<feature type="compositionally biased region" description="Low complexity" evidence="9">
    <location>
        <begin position="496"/>
        <end position="511"/>
    </location>
</feature>
<feature type="compositionally biased region" description="Polar residues" evidence="9">
    <location>
        <begin position="398"/>
        <end position="433"/>
    </location>
</feature>
<dbReference type="GO" id="GO:0005737">
    <property type="term" value="C:cytoplasm"/>
    <property type="evidence" value="ECO:0007669"/>
    <property type="project" value="TreeGrafter"/>
</dbReference>
<feature type="compositionally biased region" description="Polar residues" evidence="9">
    <location>
        <begin position="512"/>
        <end position="521"/>
    </location>
</feature>
<evidence type="ECO:0000256" key="2">
    <source>
        <dbReference type="ARBA" id="ARBA00012483"/>
    </source>
</evidence>
<evidence type="ECO:0000256" key="4">
    <source>
        <dbReference type="ARBA" id="ARBA00022723"/>
    </source>
</evidence>